<organism evidence="11 12">
    <name type="scientific">Roseateles agri</name>
    <dbReference type="NCBI Taxonomy" id="3098619"/>
    <lineage>
        <taxon>Bacteria</taxon>
        <taxon>Pseudomonadati</taxon>
        <taxon>Pseudomonadota</taxon>
        <taxon>Betaproteobacteria</taxon>
        <taxon>Burkholderiales</taxon>
        <taxon>Sphaerotilaceae</taxon>
        <taxon>Roseateles</taxon>
    </lineage>
</organism>
<dbReference type="SUPFAM" id="SSF55874">
    <property type="entry name" value="ATPase domain of HSP90 chaperone/DNA topoisomerase II/histidine kinase"/>
    <property type="match status" value="1"/>
</dbReference>
<dbReference type="SMART" id="SM00387">
    <property type="entry name" value="HATPase_c"/>
    <property type="match status" value="1"/>
</dbReference>
<keyword evidence="7" id="KW-1133">Transmembrane helix</keyword>
<dbReference type="Gene3D" id="3.30.450.20">
    <property type="entry name" value="PAS domain"/>
    <property type="match status" value="2"/>
</dbReference>
<dbReference type="Gene3D" id="3.30.565.10">
    <property type="entry name" value="Histidine kinase-like ATPase, C-terminal domain"/>
    <property type="match status" value="1"/>
</dbReference>
<feature type="domain" description="PAS" evidence="9">
    <location>
        <begin position="44"/>
        <end position="116"/>
    </location>
</feature>
<keyword evidence="5" id="KW-0418">Kinase</keyword>
<dbReference type="Pfam" id="PF08447">
    <property type="entry name" value="PAS_3"/>
    <property type="match status" value="1"/>
</dbReference>
<keyword evidence="7" id="KW-0472">Membrane</keyword>
<dbReference type="InterPro" id="IPR036097">
    <property type="entry name" value="HisK_dim/P_sf"/>
</dbReference>
<protein>
    <recommendedName>
        <fullName evidence="2">histidine kinase</fullName>
        <ecNumber evidence="2">2.7.13.3</ecNumber>
    </recommendedName>
</protein>
<accession>A0ABU5DNN5</accession>
<dbReference type="InterPro" id="IPR001610">
    <property type="entry name" value="PAC"/>
</dbReference>
<dbReference type="PANTHER" id="PTHR43711">
    <property type="entry name" value="TWO-COMPONENT HISTIDINE KINASE"/>
    <property type="match status" value="1"/>
</dbReference>
<evidence type="ECO:0000256" key="5">
    <source>
        <dbReference type="ARBA" id="ARBA00022777"/>
    </source>
</evidence>
<feature type="domain" description="Histidine kinase" evidence="8">
    <location>
        <begin position="321"/>
        <end position="551"/>
    </location>
</feature>
<dbReference type="InterPro" id="IPR003661">
    <property type="entry name" value="HisK_dim/P_dom"/>
</dbReference>
<name>A0ABU5DNN5_9BURK</name>
<dbReference type="PROSITE" id="PS50109">
    <property type="entry name" value="HIS_KIN"/>
    <property type="match status" value="1"/>
</dbReference>
<keyword evidence="6" id="KW-0902">Two-component regulatory system</keyword>
<comment type="caution">
    <text evidence="11">The sequence shown here is derived from an EMBL/GenBank/DDBJ whole genome shotgun (WGS) entry which is preliminary data.</text>
</comment>
<dbReference type="InterPro" id="IPR005467">
    <property type="entry name" value="His_kinase_dom"/>
</dbReference>
<dbReference type="SUPFAM" id="SSF47384">
    <property type="entry name" value="Homodimeric domain of signal transducing histidine kinase"/>
    <property type="match status" value="1"/>
</dbReference>
<evidence type="ECO:0000256" key="1">
    <source>
        <dbReference type="ARBA" id="ARBA00000085"/>
    </source>
</evidence>
<dbReference type="Pfam" id="PF13426">
    <property type="entry name" value="PAS_9"/>
    <property type="match status" value="1"/>
</dbReference>
<gene>
    <name evidence="11" type="ORF">SNE35_25570</name>
</gene>
<evidence type="ECO:0000256" key="2">
    <source>
        <dbReference type="ARBA" id="ARBA00012438"/>
    </source>
</evidence>
<dbReference type="InterPro" id="IPR003594">
    <property type="entry name" value="HATPase_dom"/>
</dbReference>
<evidence type="ECO:0000259" key="8">
    <source>
        <dbReference type="PROSITE" id="PS50109"/>
    </source>
</evidence>
<dbReference type="PROSITE" id="PS50113">
    <property type="entry name" value="PAC"/>
    <property type="match status" value="1"/>
</dbReference>
<reference evidence="11 12" key="1">
    <citation type="submission" date="2023-11" db="EMBL/GenBank/DDBJ databases">
        <title>Paucibacter sp. nov., isolated from fresh soil in Korea.</title>
        <authorList>
            <person name="Le N.T.T."/>
        </authorList>
    </citation>
    <scope>NUCLEOTIDE SEQUENCE [LARGE SCALE GENOMIC DNA]</scope>
    <source>
        <strain evidence="11 12">R3-3</strain>
    </source>
</reference>
<dbReference type="InterPro" id="IPR000700">
    <property type="entry name" value="PAS-assoc_C"/>
</dbReference>
<dbReference type="PRINTS" id="PR00344">
    <property type="entry name" value="BCTRLSENSOR"/>
</dbReference>
<dbReference type="Proteomes" id="UP001285263">
    <property type="component" value="Unassembled WGS sequence"/>
</dbReference>
<dbReference type="InterPro" id="IPR035965">
    <property type="entry name" value="PAS-like_dom_sf"/>
</dbReference>
<dbReference type="SUPFAM" id="SSF55785">
    <property type="entry name" value="PYP-like sensor domain (PAS domain)"/>
    <property type="match status" value="2"/>
</dbReference>
<evidence type="ECO:0000256" key="3">
    <source>
        <dbReference type="ARBA" id="ARBA00022553"/>
    </source>
</evidence>
<dbReference type="EC" id="2.7.13.3" evidence="2"/>
<feature type="transmembrane region" description="Helical" evidence="7">
    <location>
        <begin position="12"/>
        <end position="29"/>
    </location>
</feature>
<dbReference type="SMART" id="SM00091">
    <property type="entry name" value="PAS"/>
    <property type="match status" value="2"/>
</dbReference>
<dbReference type="NCBIfam" id="TIGR00229">
    <property type="entry name" value="sensory_box"/>
    <property type="match status" value="2"/>
</dbReference>
<dbReference type="InterPro" id="IPR004358">
    <property type="entry name" value="Sig_transdc_His_kin-like_C"/>
</dbReference>
<keyword evidence="12" id="KW-1185">Reference proteome</keyword>
<keyword evidence="3" id="KW-0597">Phosphoprotein</keyword>
<dbReference type="InterPro" id="IPR036890">
    <property type="entry name" value="HATPase_C_sf"/>
</dbReference>
<dbReference type="InterPro" id="IPR050736">
    <property type="entry name" value="Sensor_HK_Regulatory"/>
</dbReference>
<evidence type="ECO:0000256" key="4">
    <source>
        <dbReference type="ARBA" id="ARBA00022679"/>
    </source>
</evidence>
<dbReference type="EMBL" id="JAXCLA010000009">
    <property type="protein sequence ID" value="MDY0747898.1"/>
    <property type="molecule type" value="Genomic_DNA"/>
</dbReference>
<keyword evidence="7" id="KW-0812">Transmembrane</keyword>
<dbReference type="RefSeq" id="WP_320425866.1">
    <property type="nucleotide sequence ID" value="NZ_JAXCLA010000009.1"/>
</dbReference>
<dbReference type="CDD" id="cd00082">
    <property type="entry name" value="HisKA"/>
    <property type="match status" value="1"/>
</dbReference>
<dbReference type="InterPro" id="IPR013655">
    <property type="entry name" value="PAS_fold_3"/>
</dbReference>
<dbReference type="Pfam" id="PF00512">
    <property type="entry name" value="HisKA"/>
    <property type="match status" value="1"/>
</dbReference>
<feature type="domain" description="PAC" evidence="10">
    <location>
        <begin position="120"/>
        <end position="173"/>
    </location>
</feature>
<dbReference type="SMART" id="SM00388">
    <property type="entry name" value="HisKA"/>
    <property type="match status" value="1"/>
</dbReference>
<evidence type="ECO:0000259" key="9">
    <source>
        <dbReference type="PROSITE" id="PS50112"/>
    </source>
</evidence>
<evidence type="ECO:0000259" key="10">
    <source>
        <dbReference type="PROSITE" id="PS50113"/>
    </source>
</evidence>
<proteinExistence type="predicted"/>
<dbReference type="SMART" id="SM00086">
    <property type="entry name" value="PAC"/>
    <property type="match status" value="2"/>
</dbReference>
<evidence type="ECO:0000313" key="11">
    <source>
        <dbReference type="EMBL" id="MDY0747898.1"/>
    </source>
</evidence>
<dbReference type="InterPro" id="IPR000014">
    <property type="entry name" value="PAS"/>
</dbReference>
<comment type="catalytic activity">
    <reaction evidence="1">
        <text>ATP + protein L-histidine = ADP + protein N-phospho-L-histidine.</text>
        <dbReference type="EC" id="2.7.13.3"/>
    </reaction>
</comment>
<dbReference type="Pfam" id="PF02518">
    <property type="entry name" value="HATPase_c"/>
    <property type="match status" value="1"/>
</dbReference>
<evidence type="ECO:0000313" key="12">
    <source>
        <dbReference type="Proteomes" id="UP001285263"/>
    </source>
</evidence>
<dbReference type="CDD" id="cd00130">
    <property type="entry name" value="PAS"/>
    <property type="match status" value="2"/>
</dbReference>
<evidence type="ECO:0000256" key="7">
    <source>
        <dbReference type="SAM" id="Phobius"/>
    </source>
</evidence>
<evidence type="ECO:0000256" key="6">
    <source>
        <dbReference type="ARBA" id="ARBA00023012"/>
    </source>
</evidence>
<keyword evidence="4" id="KW-0808">Transferase</keyword>
<sequence>MNELSNPLHWLLPLSTLVLVAAVLLAWWRDGRRLRQALRAHAEGEQRLAMVLEASNAAQWECDIPQRVFWLSDRYYRQLGYEPGAFPPRISAWRALVHPDDIDEVARRFNYALEADGQGFTAEYRMRAADGGWRWMLSQGQVLRRGPKGEPLLMLGTHSDIHEARTRAEAQRQLQERYHKIYDATPDALGIGILHVPSERYIAANPSMLRLSGYSREEFVGHTAAELGIWAEPAQRDPYVQEFLATGKVDAMDITVRRKDGRLIHGLISARALTEEGEPHMLFIFHDLTERIELQRQADAAREEVIAAAAANQAKTEFLSRMSHELRTPMNAVLGFSQLLRESALLRSEGSRREREQVDAILNAGWHLLSLIDDVLDIARIESGRVRVACGPVPLAGIVQSALDLLRTQAAAAGVQLLAEPQAHEVPEVPVMVLADEVRLRQVLVNLLSNAIKYNRPGGSVRVDGVLRQQEDGSAIYELRLADDGLGMSEQQLSHLFEAFNRLGREHDGIEGVGIGLVLSRSLLELMGATIRLESEPGRGTTVFLGLPLASDQSSQSAP</sequence>
<dbReference type="Gene3D" id="1.10.287.130">
    <property type="match status" value="1"/>
</dbReference>
<dbReference type="PROSITE" id="PS50112">
    <property type="entry name" value="PAS"/>
    <property type="match status" value="1"/>
</dbReference>
<dbReference type="PANTHER" id="PTHR43711:SF26">
    <property type="entry name" value="SENSOR HISTIDINE KINASE RCSC"/>
    <property type="match status" value="1"/>
</dbReference>